<feature type="compositionally biased region" description="Pro residues" evidence="8">
    <location>
        <begin position="273"/>
        <end position="282"/>
    </location>
</feature>
<organism evidence="11 12">
    <name type="scientific">Microthlaspi erraticum</name>
    <dbReference type="NCBI Taxonomy" id="1685480"/>
    <lineage>
        <taxon>Eukaryota</taxon>
        <taxon>Viridiplantae</taxon>
        <taxon>Streptophyta</taxon>
        <taxon>Embryophyta</taxon>
        <taxon>Tracheophyta</taxon>
        <taxon>Spermatophyta</taxon>
        <taxon>Magnoliopsida</taxon>
        <taxon>eudicotyledons</taxon>
        <taxon>Gunneridae</taxon>
        <taxon>Pentapetalae</taxon>
        <taxon>rosids</taxon>
        <taxon>malvids</taxon>
        <taxon>Brassicales</taxon>
        <taxon>Brassicaceae</taxon>
        <taxon>Coluteocarpeae</taxon>
        <taxon>Microthlaspi</taxon>
    </lineage>
</organism>
<keyword evidence="2" id="KW-0808">Transferase</keyword>
<dbReference type="PANTHER" id="PTHR24559">
    <property type="entry name" value="TRANSPOSON TY3-I GAG-POL POLYPROTEIN"/>
    <property type="match status" value="1"/>
</dbReference>
<evidence type="ECO:0000259" key="9">
    <source>
        <dbReference type="PROSITE" id="PS50878"/>
    </source>
</evidence>
<evidence type="ECO:0000256" key="4">
    <source>
        <dbReference type="ARBA" id="ARBA00022722"/>
    </source>
</evidence>
<dbReference type="PANTHER" id="PTHR24559:SF434">
    <property type="entry name" value="RNA-DIRECTED DNA POLYMERASE HOMOLOG"/>
    <property type="match status" value="1"/>
</dbReference>
<feature type="domain" description="Reverse transcriptase" evidence="9">
    <location>
        <begin position="553"/>
        <end position="732"/>
    </location>
</feature>
<keyword evidence="1" id="KW-0645">Protease</keyword>
<dbReference type="OrthoDB" id="2013610at2759"/>
<dbReference type="Pfam" id="PF00078">
    <property type="entry name" value="RVT_1"/>
    <property type="match status" value="1"/>
</dbReference>
<dbReference type="InterPro" id="IPR005162">
    <property type="entry name" value="Retrotrans_gag_dom"/>
</dbReference>
<dbReference type="GO" id="GO:0003964">
    <property type="term" value="F:RNA-directed DNA polymerase activity"/>
    <property type="evidence" value="ECO:0007669"/>
    <property type="project" value="UniProtKB-KW"/>
</dbReference>
<dbReference type="InterPro" id="IPR000477">
    <property type="entry name" value="RT_dom"/>
</dbReference>
<dbReference type="AlphaFoldDB" id="A0A6D2LD23"/>
<dbReference type="InterPro" id="IPR021109">
    <property type="entry name" value="Peptidase_aspartic_dom_sf"/>
</dbReference>
<evidence type="ECO:0000256" key="2">
    <source>
        <dbReference type="ARBA" id="ARBA00022679"/>
    </source>
</evidence>
<dbReference type="FunFam" id="3.10.10.10:FF:000007">
    <property type="entry name" value="Retrovirus-related Pol polyprotein from transposon 17.6-like Protein"/>
    <property type="match status" value="1"/>
</dbReference>
<dbReference type="CDD" id="cd01647">
    <property type="entry name" value="RT_LTR"/>
    <property type="match status" value="1"/>
</dbReference>
<gene>
    <name evidence="10" type="ORF">MERR_LOCUS27653</name>
    <name evidence="11" type="ORF">MERR_LOCUS44871</name>
</gene>
<feature type="region of interest" description="Disordered" evidence="8">
    <location>
        <begin position="1"/>
        <end position="71"/>
    </location>
</feature>
<sequence>MANSKERLAELDWSRYGAGRSDENERSHDGQVPIHGGIIRETDGDDIRKRQRCAEPSARDSSIRRRTSISVGSKRQYQPFWKSSDSSPCEARVSSVPRRRSDALDKRSQTIFCLSRVTNGTTSQFASYHLEDEANEWWQATAKALGEDNVLVTWEIFEEELWARFGPSGADDFDEALSKISQKGSLREYHREFERLQNKVTGWSQKALIGTYIGGLKDAISDSVRMFRPTTLKATIELARMRDDQIQRSRRIGNFAVGTTRSNATSSSMVPRNPAPPEPPPDGPKKLSWEELRRKRSLGLRFSCDERYTPGHKCKRSQLLLMEGEDAEDDEDEFVDSQEAVEPEISLQSLTGWGSPKTIRVEVEINKRRLVALIDSGATHNFIAEKEANRLGLKLTPTKPFNVRVADGHPLRCRGAYRKVALEIAGEIFMADFFGLPLSGLDVVLGILIRGLSASGIDQAQPGELEREARQGQQVFSLTVQNLDTAASPIANDIRQLLDEFEPVFQLPTKLPPARDIEHHITLKEGSDPVNVRPYRYAHFQKEEIERQVQAMLDAGLVQPSSSPFSSPVLLVKKKDGSWRFCTDYRALNATTVKDRFPIPTVDDMLDELNGAVIFSKLDLTAGYHQVRVHPPDVPKTAFRTHNGHYEYLVMPFGLCNAPSTFQALMNLFFRRYLQKFVLVFFDNILIYSRSNEEHIQHVRTVLEILQLNGLFVKMKKCEFGKHELEYLGHIICREGVKVD</sequence>
<keyword evidence="3" id="KW-0548">Nucleotidyltransferase</keyword>
<keyword evidence="4" id="KW-0540">Nuclease</keyword>
<dbReference type="Gene3D" id="3.10.10.10">
    <property type="entry name" value="HIV Type 1 Reverse Transcriptase, subunit A, domain 1"/>
    <property type="match status" value="1"/>
</dbReference>
<dbReference type="InterPro" id="IPR043502">
    <property type="entry name" value="DNA/RNA_pol_sf"/>
</dbReference>
<keyword evidence="5" id="KW-0255">Endonuclease</keyword>
<accession>A0A6D2LD23</accession>
<feature type="compositionally biased region" description="Polar residues" evidence="8">
    <location>
        <begin position="257"/>
        <end position="270"/>
    </location>
</feature>
<reference evidence="11 12" key="1">
    <citation type="submission" date="2020-01" db="EMBL/GenBank/DDBJ databases">
        <authorList>
            <person name="Mishra B."/>
        </authorList>
    </citation>
    <scope>NUCLEOTIDE SEQUENCE [LARGE SCALE GENOMIC DNA]</scope>
</reference>
<keyword evidence="7" id="KW-0695">RNA-directed DNA polymerase</keyword>
<dbReference type="InterPro" id="IPR043128">
    <property type="entry name" value="Rev_trsase/Diguanyl_cyclase"/>
</dbReference>
<name>A0A6D2LD23_9BRAS</name>
<feature type="compositionally biased region" description="Basic and acidic residues" evidence="8">
    <location>
        <begin position="38"/>
        <end position="48"/>
    </location>
</feature>
<keyword evidence="12" id="KW-1185">Reference proteome</keyword>
<dbReference type="CDD" id="cd00303">
    <property type="entry name" value="retropepsin_like"/>
    <property type="match status" value="1"/>
</dbReference>
<dbReference type="Gene3D" id="3.30.70.270">
    <property type="match status" value="1"/>
</dbReference>
<evidence type="ECO:0000256" key="1">
    <source>
        <dbReference type="ARBA" id="ARBA00022670"/>
    </source>
</evidence>
<dbReference type="Pfam" id="PF08284">
    <property type="entry name" value="RVP_2"/>
    <property type="match status" value="1"/>
</dbReference>
<protein>
    <recommendedName>
        <fullName evidence="9">Reverse transcriptase domain-containing protein</fullName>
    </recommendedName>
</protein>
<feature type="compositionally biased region" description="Basic and acidic residues" evidence="8">
    <location>
        <begin position="20"/>
        <end position="29"/>
    </location>
</feature>
<dbReference type="EMBL" id="CACVBM020001697">
    <property type="protein sequence ID" value="CAA7057635.1"/>
    <property type="molecule type" value="Genomic_DNA"/>
</dbReference>
<proteinExistence type="predicted"/>
<evidence type="ECO:0000313" key="10">
    <source>
        <dbReference type="EMBL" id="CAA7040418.1"/>
    </source>
</evidence>
<dbReference type="EMBL" id="CACVBM020001229">
    <property type="protein sequence ID" value="CAA7040418.1"/>
    <property type="molecule type" value="Genomic_DNA"/>
</dbReference>
<feature type="region of interest" description="Disordered" evidence="8">
    <location>
        <begin position="253"/>
        <end position="287"/>
    </location>
</feature>
<evidence type="ECO:0000313" key="12">
    <source>
        <dbReference type="Proteomes" id="UP000467841"/>
    </source>
</evidence>
<evidence type="ECO:0000256" key="7">
    <source>
        <dbReference type="ARBA" id="ARBA00022918"/>
    </source>
</evidence>
<dbReference type="PROSITE" id="PS50878">
    <property type="entry name" value="RT_POL"/>
    <property type="match status" value="1"/>
</dbReference>
<dbReference type="Pfam" id="PF03732">
    <property type="entry name" value="Retrotrans_gag"/>
    <property type="match status" value="1"/>
</dbReference>
<dbReference type="GO" id="GO:0008233">
    <property type="term" value="F:peptidase activity"/>
    <property type="evidence" value="ECO:0007669"/>
    <property type="project" value="UniProtKB-KW"/>
</dbReference>
<dbReference type="GO" id="GO:0006508">
    <property type="term" value="P:proteolysis"/>
    <property type="evidence" value="ECO:0007669"/>
    <property type="project" value="UniProtKB-KW"/>
</dbReference>
<dbReference type="GO" id="GO:0004519">
    <property type="term" value="F:endonuclease activity"/>
    <property type="evidence" value="ECO:0007669"/>
    <property type="project" value="UniProtKB-KW"/>
</dbReference>
<evidence type="ECO:0000256" key="6">
    <source>
        <dbReference type="ARBA" id="ARBA00022801"/>
    </source>
</evidence>
<evidence type="ECO:0000256" key="3">
    <source>
        <dbReference type="ARBA" id="ARBA00022695"/>
    </source>
</evidence>
<dbReference type="Gene3D" id="2.40.70.10">
    <property type="entry name" value="Acid Proteases"/>
    <property type="match status" value="1"/>
</dbReference>
<evidence type="ECO:0000313" key="11">
    <source>
        <dbReference type="EMBL" id="CAA7057635.1"/>
    </source>
</evidence>
<keyword evidence="6" id="KW-0378">Hydrolase</keyword>
<dbReference type="InterPro" id="IPR053134">
    <property type="entry name" value="RNA-dir_DNA_polymerase"/>
</dbReference>
<evidence type="ECO:0000256" key="8">
    <source>
        <dbReference type="SAM" id="MobiDB-lite"/>
    </source>
</evidence>
<dbReference type="SUPFAM" id="SSF56672">
    <property type="entry name" value="DNA/RNA polymerases"/>
    <property type="match status" value="1"/>
</dbReference>
<dbReference type="SUPFAM" id="SSF50630">
    <property type="entry name" value="Acid proteases"/>
    <property type="match status" value="1"/>
</dbReference>
<dbReference type="Proteomes" id="UP000467841">
    <property type="component" value="Unassembled WGS sequence"/>
</dbReference>
<feature type="compositionally biased region" description="Basic and acidic residues" evidence="8">
    <location>
        <begin position="1"/>
        <end position="13"/>
    </location>
</feature>
<evidence type="ECO:0000256" key="5">
    <source>
        <dbReference type="ARBA" id="ARBA00022759"/>
    </source>
</evidence>